<dbReference type="InterPro" id="IPR001579">
    <property type="entry name" value="Glyco_hydro_18_chit_AS"/>
</dbReference>
<keyword evidence="7" id="KW-0146">Chitin degradation</keyword>
<feature type="region of interest" description="Disordered" evidence="12">
    <location>
        <begin position="1"/>
        <end position="27"/>
    </location>
</feature>
<keyword evidence="16" id="KW-1185">Reference proteome</keyword>
<dbReference type="AlphaFoldDB" id="A0A165F3S3"/>
<evidence type="ECO:0000256" key="12">
    <source>
        <dbReference type="SAM" id="MobiDB-lite"/>
    </source>
</evidence>
<evidence type="ECO:0000256" key="5">
    <source>
        <dbReference type="ARBA" id="ARBA00022525"/>
    </source>
</evidence>
<proteinExistence type="inferred from homology"/>
<feature type="transmembrane region" description="Helical" evidence="13">
    <location>
        <begin position="34"/>
        <end position="53"/>
    </location>
</feature>
<evidence type="ECO:0000256" key="1">
    <source>
        <dbReference type="ARBA" id="ARBA00000822"/>
    </source>
</evidence>
<evidence type="ECO:0000256" key="10">
    <source>
        <dbReference type="ARBA" id="ARBA00023326"/>
    </source>
</evidence>
<evidence type="ECO:0000313" key="15">
    <source>
        <dbReference type="EMBL" id="KZT08322.1"/>
    </source>
</evidence>
<dbReference type="PROSITE" id="PS01095">
    <property type="entry name" value="GH18_1"/>
    <property type="match status" value="1"/>
</dbReference>
<dbReference type="GO" id="GO:0000272">
    <property type="term" value="P:polysaccharide catabolic process"/>
    <property type="evidence" value="ECO:0007669"/>
    <property type="project" value="UniProtKB-KW"/>
</dbReference>
<dbReference type="Gene3D" id="3.20.20.80">
    <property type="entry name" value="Glycosidases"/>
    <property type="match status" value="1"/>
</dbReference>
<keyword evidence="5" id="KW-0964">Secreted</keyword>
<dbReference type="Gene3D" id="3.10.50.10">
    <property type="match status" value="1"/>
</dbReference>
<dbReference type="FunFam" id="3.10.50.10:FF:000005">
    <property type="entry name" value="Endochitinase B1"/>
    <property type="match status" value="1"/>
</dbReference>
<evidence type="ECO:0000256" key="2">
    <source>
        <dbReference type="ARBA" id="ARBA00004613"/>
    </source>
</evidence>
<dbReference type="EMBL" id="KV427615">
    <property type="protein sequence ID" value="KZT08322.1"/>
    <property type="molecule type" value="Genomic_DNA"/>
</dbReference>
<name>A0A165F3S3_9APHY</name>
<evidence type="ECO:0000256" key="8">
    <source>
        <dbReference type="ARBA" id="ARBA00023277"/>
    </source>
</evidence>
<keyword evidence="13" id="KW-0472">Membrane</keyword>
<evidence type="ECO:0000256" key="9">
    <source>
        <dbReference type="ARBA" id="ARBA00023295"/>
    </source>
</evidence>
<keyword evidence="10" id="KW-0624">Polysaccharide degradation</keyword>
<dbReference type="InterPro" id="IPR017853">
    <property type="entry name" value="GH"/>
</dbReference>
<dbReference type="Pfam" id="PF00704">
    <property type="entry name" value="Glyco_hydro_18"/>
    <property type="match status" value="1"/>
</dbReference>
<dbReference type="GO" id="GO:0008061">
    <property type="term" value="F:chitin binding"/>
    <property type="evidence" value="ECO:0007669"/>
    <property type="project" value="InterPro"/>
</dbReference>
<feature type="compositionally biased region" description="Basic and acidic residues" evidence="12">
    <location>
        <begin position="83"/>
        <end position="93"/>
    </location>
</feature>
<dbReference type="InterPro" id="IPR001223">
    <property type="entry name" value="Glyco_hydro18_cat"/>
</dbReference>
<dbReference type="GO" id="GO:0006032">
    <property type="term" value="P:chitin catabolic process"/>
    <property type="evidence" value="ECO:0007669"/>
    <property type="project" value="UniProtKB-KW"/>
</dbReference>
<keyword evidence="9 11" id="KW-0326">Glycosidase</keyword>
<organism evidence="15 16">
    <name type="scientific">Laetiporus sulphureus 93-53</name>
    <dbReference type="NCBI Taxonomy" id="1314785"/>
    <lineage>
        <taxon>Eukaryota</taxon>
        <taxon>Fungi</taxon>
        <taxon>Dikarya</taxon>
        <taxon>Basidiomycota</taxon>
        <taxon>Agaricomycotina</taxon>
        <taxon>Agaricomycetes</taxon>
        <taxon>Polyporales</taxon>
        <taxon>Laetiporus</taxon>
    </lineage>
</organism>
<keyword evidence="6 11" id="KW-0378">Hydrolase</keyword>
<evidence type="ECO:0000256" key="11">
    <source>
        <dbReference type="RuleBase" id="RU000489"/>
    </source>
</evidence>
<evidence type="ECO:0000313" key="16">
    <source>
        <dbReference type="Proteomes" id="UP000076871"/>
    </source>
</evidence>
<feature type="domain" description="GH18" evidence="14">
    <location>
        <begin position="98"/>
        <end position="470"/>
    </location>
</feature>
<dbReference type="RefSeq" id="XP_040766062.1">
    <property type="nucleotide sequence ID" value="XM_040912330.1"/>
</dbReference>
<dbReference type="InterPro" id="IPR029070">
    <property type="entry name" value="Chitinase_insertion_sf"/>
</dbReference>
<dbReference type="OrthoDB" id="76388at2759"/>
<dbReference type="PANTHER" id="PTHR11177:SF317">
    <property type="entry name" value="CHITINASE 12-RELATED"/>
    <property type="match status" value="1"/>
</dbReference>
<gene>
    <name evidence="15" type="ORF">LAESUDRAFT_757565</name>
</gene>
<dbReference type="InParanoid" id="A0A165F3S3"/>
<feature type="region of interest" description="Disordered" evidence="12">
    <location>
        <begin position="69"/>
        <end position="93"/>
    </location>
</feature>
<dbReference type="STRING" id="1314785.A0A165F3S3"/>
<dbReference type="PANTHER" id="PTHR11177">
    <property type="entry name" value="CHITINASE"/>
    <property type="match status" value="1"/>
</dbReference>
<sequence>MPDTQTSYEPVARDPAEHSAAHPDPKPPRLAYRAPIRVLLFAATFCLVALAVYKANRWSVDLAITSEHTSGTTVQEEAAEITGKPEPENDSEMPRHGKYSVGYFVNWGIYGRKFPPSLIPAENLTHILYAFANIRGDTGEVVLSDTWSDQEIHYPGDSWNDIGHNLYGNFKAIYKLKQANRHLKVLLSIGGWTYSPTFHPIVVSPALRSKFVASAIRLLEDNGLDGLDIDYEYPQNDAQARGYLDLLRELRAGLDAHAARKRANYKFLLTIAAPCGPQNYQKLHAREMDQYLDFWNLMAYDFAGSWDSIANHQANLFGGQINASQSVQWYMSKGIASDKLILGIPLYGRSFMNTDGPGTSFQGIGQGSWEQGVYDYRALPLPGSYLLRDERAVASWGYNYQSREMVSFDSEEVGHWKGQWIARSGLGGSMFWELSGDKGSTRDGMEGGPGKDPQPGRSLVAVVKEAMGELDRSPNWLHYEGSQFDNLRNGTI</sequence>
<evidence type="ECO:0000256" key="3">
    <source>
        <dbReference type="ARBA" id="ARBA00008682"/>
    </source>
</evidence>
<dbReference type="GO" id="GO:0008843">
    <property type="term" value="F:endochitinase activity"/>
    <property type="evidence" value="ECO:0007669"/>
    <property type="project" value="UniProtKB-EC"/>
</dbReference>
<dbReference type="CDD" id="cd06548">
    <property type="entry name" value="GH18_chitinase"/>
    <property type="match status" value="1"/>
</dbReference>
<dbReference type="PROSITE" id="PS51910">
    <property type="entry name" value="GH18_2"/>
    <property type="match status" value="1"/>
</dbReference>
<evidence type="ECO:0000256" key="6">
    <source>
        <dbReference type="ARBA" id="ARBA00022801"/>
    </source>
</evidence>
<dbReference type="GeneID" id="63829358"/>
<dbReference type="SUPFAM" id="SSF54556">
    <property type="entry name" value="Chitinase insertion domain"/>
    <property type="match status" value="1"/>
</dbReference>
<dbReference type="InterPro" id="IPR011583">
    <property type="entry name" value="Chitinase_II/V-like_cat"/>
</dbReference>
<keyword evidence="13" id="KW-0812">Transmembrane</keyword>
<reference evidence="15 16" key="1">
    <citation type="journal article" date="2016" name="Mol. Biol. Evol.">
        <title>Comparative Genomics of Early-Diverging Mushroom-Forming Fungi Provides Insights into the Origins of Lignocellulose Decay Capabilities.</title>
        <authorList>
            <person name="Nagy L.G."/>
            <person name="Riley R."/>
            <person name="Tritt A."/>
            <person name="Adam C."/>
            <person name="Daum C."/>
            <person name="Floudas D."/>
            <person name="Sun H."/>
            <person name="Yadav J.S."/>
            <person name="Pangilinan J."/>
            <person name="Larsson K.H."/>
            <person name="Matsuura K."/>
            <person name="Barry K."/>
            <person name="Labutti K."/>
            <person name="Kuo R."/>
            <person name="Ohm R.A."/>
            <person name="Bhattacharya S.S."/>
            <person name="Shirouzu T."/>
            <person name="Yoshinaga Y."/>
            <person name="Martin F.M."/>
            <person name="Grigoriev I.V."/>
            <person name="Hibbett D.S."/>
        </authorList>
    </citation>
    <scope>NUCLEOTIDE SEQUENCE [LARGE SCALE GENOMIC DNA]</scope>
    <source>
        <strain evidence="15 16">93-53</strain>
    </source>
</reference>
<keyword evidence="13" id="KW-1133">Transmembrane helix</keyword>
<evidence type="ECO:0000259" key="14">
    <source>
        <dbReference type="PROSITE" id="PS51910"/>
    </source>
</evidence>
<comment type="similarity">
    <text evidence="3">Belongs to the glycosyl hydrolase 18 family. Chitinase class V subfamily.</text>
</comment>
<dbReference type="FunFam" id="3.20.20.80:FF:000075">
    <property type="entry name" value="Sporulation-specific chitinase"/>
    <property type="match status" value="1"/>
</dbReference>
<protein>
    <recommendedName>
        <fullName evidence="4">chitinase</fullName>
        <ecNumber evidence="4">3.2.1.14</ecNumber>
    </recommendedName>
</protein>
<feature type="compositionally biased region" description="Basic and acidic residues" evidence="12">
    <location>
        <begin position="11"/>
        <end position="27"/>
    </location>
</feature>
<accession>A0A165F3S3</accession>
<dbReference type="SUPFAM" id="SSF51445">
    <property type="entry name" value="(Trans)glycosidases"/>
    <property type="match status" value="1"/>
</dbReference>
<dbReference type="GO" id="GO:0005576">
    <property type="term" value="C:extracellular region"/>
    <property type="evidence" value="ECO:0007669"/>
    <property type="project" value="UniProtKB-SubCell"/>
</dbReference>
<feature type="region of interest" description="Disordered" evidence="12">
    <location>
        <begin position="437"/>
        <end position="456"/>
    </location>
</feature>
<comment type="subcellular location">
    <subcellularLocation>
        <location evidence="2">Secreted</location>
    </subcellularLocation>
</comment>
<dbReference type="SMART" id="SM00636">
    <property type="entry name" value="Glyco_18"/>
    <property type="match status" value="1"/>
</dbReference>
<evidence type="ECO:0000256" key="4">
    <source>
        <dbReference type="ARBA" id="ARBA00012729"/>
    </source>
</evidence>
<dbReference type="InterPro" id="IPR050314">
    <property type="entry name" value="Glycosyl_Hydrlase_18"/>
</dbReference>
<comment type="catalytic activity">
    <reaction evidence="1">
        <text>Random endo-hydrolysis of N-acetyl-beta-D-glucosaminide (1-&gt;4)-beta-linkages in chitin and chitodextrins.</text>
        <dbReference type="EC" id="3.2.1.14"/>
    </reaction>
</comment>
<evidence type="ECO:0000256" key="7">
    <source>
        <dbReference type="ARBA" id="ARBA00023024"/>
    </source>
</evidence>
<dbReference type="EC" id="3.2.1.14" evidence="4"/>
<dbReference type="Proteomes" id="UP000076871">
    <property type="component" value="Unassembled WGS sequence"/>
</dbReference>
<evidence type="ECO:0000256" key="13">
    <source>
        <dbReference type="SAM" id="Phobius"/>
    </source>
</evidence>
<keyword evidence="8" id="KW-0119">Carbohydrate metabolism</keyword>